<evidence type="ECO:0000313" key="3">
    <source>
        <dbReference type="Proteomes" id="UP000268093"/>
    </source>
</evidence>
<keyword evidence="3" id="KW-1185">Reference proteome</keyword>
<proteinExistence type="predicted"/>
<gene>
    <name evidence="2" type="ORF">BC936DRAFT_148995</name>
</gene>
<accession>A0A433DKF4</accession>
<protein>
    <submittedName>
        <fullName evidence="2">Uncharacterized protein</fullName>
    </submittedName>
</protein>
<name>A0A433DKF4_9FUNG</name>
<feature type="region of interest" description="Disordered" evidence="1">
    <location>
        <begin position="151"/>
        <end position="200"/>
    </location>
</feature>
<dbReference type="AlphaFoldDB" id="A0A433DKF4"/>
<comment type="caution">
    <text evidence="2">The sequence shown here is derived from an EMBL/GenBank/DDBJ whole genome shotgun (WGS) entry which is preliminary data.</text>
</comment>
<reference evidence="2 3" key="1">
    <citation type="journal article" date="2018" name="New Phytol.">
        <title>Phylogenomics of Endogonaceae and evolution of mycorrhizas within Mucoromycota.</title>
        <authorList>
            <person name="Chang Y."/>
            <person name="Desiro A."/>
            <person name="Na H."/>
            <person name="Sandor L."/>
            <person name="Lipzen A."/>
            <person name="Clum A."/>
            <person name="Barry K."/>
            <person name="Grigoriev I.V."/>
            <person name="Martin F.M."/>
            <person name="Stajich J.E."/>
            <person name="Smith M.E."/>
            <person name="Bonito G."/>
            <person name="Spatafora J.W."/>
        </authorList>
    </citation>
    <scope>NUCLEOTIDE SEQUENCE [LARGE SCALE GENOMIC DNA]</scope>
    <source>
        <strain evidence="2 3">GMNB39</strain>
    </source>
</reference>
<sequence length="200" mass="21795">STTSSRANDHNSLLLTNSLPPSIDDANAIQAPIAVGSDRLAVMSLDLSRQPLREPPSTATYSSILNSEDGQTVKRKREKELASSLVEDLRNVSGEAKANMDEKRNVEVGVNYNDKKESKGVKIKSEAAYEESLVEKDTNLEVGLPKGQFEGPVGVCDGSSMDTSGNVELPQTSVSKKRPSQSNAEYDRGKAKMRTKNRRR</sequence>
<feature type="non-terminal residue" evidence="2">
    <location>
        <position position="1"/>
    </location>
</feature>
<dbReference type="Proteomes" id="UP000268093">
    <property type="component" value="Unassembled WGS sequence"/>
</dbReference>
<evidence type="ECO:0000313" key="2">
    <source>
        <dbReference type="EMBL" id="RUP51287.1"/>
    </source>
</evidence>
<dbReference type="EMBL" id="RBNI01000832">
    <property type="protein sequence ID" value="RUP51287.1"/>
    <property type="molecule type" value="Genomic_DNA"/>
</dbReference>
<feature type="region of interest" description="Disordered" evidence="1">
    <location>
        <begin position="1"/>
        <end position="21"/>
    </location>
</feature>
<feature type="compositionally biased region" description="Low complexity" evidence="1">
    <location>
        <begin position="11"/>
        <end position="21"/>
    </location>
</feature>
<feature type="compositionally biased region" description="Basic residues" evidence="1">
    <location>
        <begin position="191"/>
        <end position="200"/>
    </location>
</feature>
<feature type="compositionally biased region" description="Polar residues" evidence="1">
    <location>
        <begin position="160"/>
        <end position="184"/>
    </location>
</feature>
<evidence type="ECO:0000256" key="1">
    <source>
        <dbReference type="SAM" id="MobiDB-lite"/>
    </source>
</evidence>
<organism evidence="2 3">
    <name type="scientific">Jimgerdemannia flammicorona</name>
    <dbReference type="NCBI Taxonomy" id="994334"/>
    <lineage>
        <taxon>Eukaryota</taxon>
        <taxon>Fungi</taxon>
        <taxon>Fungi incertae sedis</taxon>
        <taxon>Mucoromycota</taxon>
        <taxon>Mucoromycotina</taxon>
        <taxon>Endogonomycetes</taxon>
        <taxon>Endogonales</taxon>
        <taxon>Endogonaceae</taxon>
        <taxon>Jimgerdemannia</taxon>
    </lineage>
</organism>